<dbReference type="PANTHER" id="PTHR43792:SF13">
    <property type="entry name" value="ACETYLTRANSFERASE"/>
    <property type="match status" value="1"/>
</dbReference>
<dbReference type="PROSITE" id="PS51186">
    <property type="entry name" value="GNAT"/>
    <property type="match status" value="1"/>
</dbReference>
<dbReference type="GO" id="GO:0016747">
    <property type="term" value="F:acyltransferase activity, transferring groups other than amino-acyl groups"/>
    <property type="evidence" value="ECO:0007669"/>
    <property type="project" value="InterPro"/>
</dbReference>
<dbReference type="Proteomes" id="UP000199701">
    <property type="component" value="Unassembled WGS sequence"/>
</dbReference>
<accession>A0A1I0RY91</accession>
<dbReference type="STRING" id="99656.SAMN05421659_1365"/>
<evidence type="ECO:0000313" key="2">
    <source>
        <dbReference type="EMBL" id="SEW46618.1"/>
    </source>
</evidence>
<organism evidence="2 3">
    <name type="scientific">[Clostridium] fimetarium</name>
    <dbReference type="NCBI Taxonomy" id="99656"/>
    <lineage>
        <taxon>Bacteria</taxon>
        <taxon>Bacillati</taxon>
        <taxon>Bacillota</taxon>
        <taxon>Clostridia</taxon>
        <taxon>Lachnospirales</taxon>
        <taxon>Lachnospiraceae</taxon>
    </lineage>
</organism>
<dbReference type="InterPro" id="IPR016181">
    <property type="entry name" value="Acyl_CoA_acyltransferase"/>
</dbReference>
<feature type="domain" description="N-acetyltransferase" evidence="1">
    <location>
        <begin position="12"/>
        <end position="158"/>
    </location>
</feature>
<name>A0A1I0RY91_9FIRM</name>
<dbReference type="Pfam" id="PF13302">
    <property type="entry name" value="Acetyltransf_3"/>
    <property type="match status" value="1"/>
</dbReference>
<dbReference type="InterPro" id="IPR051531">
    <property type="entry name" value="N-acetyltransferase"/>
</dbReference>
<dbReference type="AlphaFoldDB" id="A0A1I0RY91"/>
<proteinExistence type="predicted"/>
<gene>
    <name evidence="2" type="ORF">SAMN05421659_1365</name>
</gene>
<sequence length="158" mass="17837">MKKTIVLKTEHLTIYPLSDSEMENLIVVESDTDMKQAYSEMLDGCKQNPEHRIWYAIWNIQLNDETGKSVGDLSFKGLDSNGLVEIGYGIKKEYEGQGYMTEAVTAMARWASEQIGVNYVEAETDPDNKASQRVLEKTGFRLNGIMGVEGPRYVFKKA</sequence>
<dbReference type="SUPFAM" id="SSF55729">
    <property type="entry name" value="Acyl-CoA N-acyltransferases (Nat)"/>
    <property type="match status" value="1"/>
</dbReference>
<dbReference type="EMBL" id="FOJI01000036">
    <property type="protein sequence ID" value="SEW46618.1"/>
    <property type="molecule type" value="Genomic_DNA"/>
</dbReference>
<dbReference type="RefSeq" id="WP_170841530.1">
    <property type="nucleotide sequence ID" value="NZ_FOJI01000036.1"/>
</dbReference>
<dbReference type="PANTHER" id="PTHR43792">
    <property type="entry name" value="GNAT FAMILY, PUTATIVE (AFU_ORTHOLOGUE AFUA_3G00765)-RELATED-RELATED"/>
    <property type="match status" value="1"/>
</dbReference>
<evidence type="ECO:0000259" key="1">
    <source>
        <dbReference type="PROSITE" id="PS51186"/>
    </source>
</evidence>
<dbReference type="InterPro" id="IPR000182">
    <property type="entry name" value="GNAT_dom"/>
</dbReference>
<protein>
    <submittedName>
        <fullName evidence="2">Protein N-acetyltransferase, RimJ/RimL family</fullName>
    </submittedName>
</protein>
<evidence type="ECO:0000313" key="3">
    <source>
        <dbReference type="Proteomes" id="UP000199701"/>
    </source>
</evidence>
<keyword evidence="3" id="KW-1185">Reference proteome</keyword>
<keyword evidence="2" id="KW-0808">Transferase</keyword>
<dbReference type="Gene3D" id="3.40.630.30">
    <property type="match status" value="1"/>
</dbReference>
<reference evidence="2 3" key="1">
    <citation type="submission" date="2016-10" db="EMBL/GenBank/DDBJ databases">
        <authorList>
            <person name="de Groot N.N."/>
        </authorList>
    </citation>
    <scope>NUCLEOTIDE SEQUENCE [LARGE SCALE GENOMIC DNA]</scope>
    <source>
        <strain evidence="2 3">DSM 9179</strain>
    </source>
</reference>